<dbReference type="InterPro" id="IPR019775">
    <property type="entry name" value="WD40_repeat_CS"/>
</dbReference>
<organism evidence="3 4">
    <name type="scientific">Mycena rosella</name>
    <name type="common">Pink bonnet</name>
    <name type="synonym">Agaricus rosellus</name>
    <dbReference type="NCBI Taxonomy" id="1033263"/>
    <lineage>
        <taxon>Eukaryota</taxon>
        <taxon>Fungi</taxon>
        <taxon>Dikarya</taxon>
        <taxon>Basidiomycota</taxon>
        <taxon>Agaricomycotina</taxon>
        <taxon>Agaricomycetes</taxon>
        <taxon>Agaricomycetidae</taxon>
        <taxon>Agaricales</taxon>
        <taxon>Marasmiineae</taxon>
        <taxon>Mycenaceae</taxon>
        <taxon>Mycena</taxon>
    </lineage>
</organism>
<keyword evidence="4" id="KW-1185">Reference proteome</keyword>
<evidence type="ECO:0000256" key="2">
    <source>
        <dbReference type="SAM" id="MobiDB-lite"/>
    </source>
</evidence>
<reference evidence="3" key="1">
    <citation type="submission" date="2023-03" db="EMBL/GenBank/DDBJ databases">
        <title>Massive genome expansion in bonnet fungi (Mycena s.s.) driven by repeated elements and novel gene families across ecological guilds.</title>
        <authorList>
            <consortium name="Lawrence Berkeley National Laboratory"/>
            <person name="Harder C.B."/>
            <person name="Miyauchi S."/>
            <person name="Viragh M."/>
            <person name="Kuo A."/>
            <person name="Thoen E."/>
            <person name="Andreopoulos B."/>
            <person name="Lu D."/>
            <person name="Skrede I."/>
            <person name="Drula E."/>
            <person name="Henrissat B."/>
            <person name="Morin E."/>
            <person name="Kohler A."/>
            <person name="Barry K."/>
            <person name="LaButti K."/>
            <person name="Morin E."/>
            <person name="Salamov A."/>
            <person name="Lipzen A."/>
            <person name="Mereny Z."/>
            <person name="Hegedus B."/>
            <person name="Baldrian P."/>
            <person name="Stursova M."/>
            <person name="Weitz H."/>
            <person name="Taylor A."/>
            <person name="Grigoriev I.V."/>
            <person name="Nagy L.G."/>
            <person name="Martin F."/>
            <person name="Kauserud H."/>
        </authorList>
    </citation>
    <scope>NUCLEOTIDE SEQUENCE</scope>
    <source>
        <strain evidence="3">CBHHK067</strain>
    </source>
</reference>
<evidence type="ECO:0000256" key="1">
    <source>
        <dbReference type="PROSITE-ProRule" id="PRU00221"/>
    </source>
</evidence>
<evidence type="ECO:0008006" key="5">
    <source>
        <dbReference type="Google" id="ProtNLM"/>
    </source>
</evidence>
<dbReference type="GO" id="GO:0034198">
    <property type="term" value="P:cellular response to amino acid starvation"/>
    <property type="evidence" value="ECO:0007669"/>
    <property type="project" value="TreeGrafter"/>
</dbReference>
<comment type="caution">
    <text evidence="3">The sequence shown here is derived from an EMBL/GenBank/DDBJ whole genome shotgun (WGS) entry which is preliminary data.</text>
</comment>
<name>A0AAD7G9Q2_MYCRO</name>
<dbReference type="GO" id="GO:0035859">
    <property type="term" value="C:Seh1-associated complex"/>
    <property type="evidence" value="ECO:0007669"/>
    <property type="project" value="TreeGrafter"/>
</dbReference>
<feature type="compositionally biased region" description="Low complexity" evidence="2">
    <location>
        <begin position="9"/>
        <end position="21"/>
    </location>
</feature>
<dbReference type="GO" id="GO:0005774">
    <property type="term" value="C:vacuolar membrane"/>
    <property type="evidence" value="ECO:0007669"/>
    <property type="project" value="TreeGrafter"/>
</dbReference>
<dbReference type="GO" id="GO:1904263">
    <property type="term" value="P:positive regulation of TORC1 signaling"/>
    <property type="evidence" value="ECO:0007669"/>
    <property type="project" value="TreeGrafter"/>
</dbReference>
<dbReference type="PANTHER" id="PTHR46170">
    <property type="entry name" value="GATOR COMPLEX PROTEIN WDR59"/>
    <property type="match status" value="1"/>
</dbReference>
<dbReference type="PROSITE" id="PS50082">
    <property type="entry name" value="WD_REPEATS_2"/>
    <property type="match status" value="1"/>
</dbReference>
<dbReference type="GO" id="GO:0035591">
    <property type="term" value="F:signaling adaptor activity"/>
    <property type="evidence" value="ECO:0007669"/>
    <property type="project" value="TreeGrafter"/>
</dbReference>
<feature type="repeat" description="WD" evidence="1">
    <location>
        <begin position="224"/>
        <end position="268"/>
    </location>
</feature>
<dbReference type="InterPro" id="IPR049567">
    <property type="entry name" value="WDR59-like"/>
</dbReference>
<evidence type="ECO:0000313" key="4">
    <source>
        <dbReference type="Proteomes" id="UP001221757"/>
    </source>
</evidence>
<gene>
    <name evidence="3" type="ORF">B0H17DRAFT_1209290</name>
</gene>
<feature type="region of interest" description="Disordered" evidence="2">
    <location>
        <begin position="1"/>
        <end position="119"/>
    </location>
</feature>
<feature type="compositionally biased region" description="Polar residues" evidence="2">
    <location>
        <begin position="22"/>
        <end position="44"/>
    </location>
</feature>
<protein>
    <recommendedName>
        <fullName evidence="5">WD40 repeat-like protein</fullName>
    </recommendedName>
</protein>
<dbReference type="InterPro" id="IPR001680">
    <property type="entry name" value="WD40_rpt"/>
</dbReference>
<dbReference type="Proteomes" id="UP001221757">
    <property type="component" value="Unassembled WGS sequence"/>
</dbReference>
<dbReference type="PROSITE" id="PS00678">
    <property type="entry name" value="WD_REPEATS_1"/>
    <property type="match status" value="1"/>
</dbReference>
<proteinExistence type="predicted"/>
<evidence type="ECO:0000313" key="3">
    <source>
        <dbReference type="EMBL" id="KAJ7670420.1"/>
    </source>
</evidence>
<dbReference type="PANTHER" id="PTHR46170:SF1">
    <property type="entry name" value="GATOR COMPLEX PROTEIN WDR59"/>
    <property type="match status" value="1"/>
</dbReference>
<feature type="region of interest" description="Disordered" evidence="2">
    <location>
        <begin position="168"/>
        <end position="203"/>
    </location>
</feature>
<dbReference type="AlphaFoldDB" id="A0AAD7G9Q2"/>
<sequence>MPRRPGDDSISIAQSHSHSSIPKTHTPQTQAPRPRTSVSATNIVNFAPPPVARRPSWFAPSPSAMSLPERRPSWTPLPLPDASGGGSGRKRMRAVDERGREGSASAGVDEGSEEAGNFRKGLQTDMKRLVGDAVGNMSISPTARDIVLAARRGLFIIDLEAPALPPAGRHVGRRRRAVEPAPEPRGVHRQHERGEAPHLEPPPPLARARPLLASSAPSAIQHVLHVHYRAITDINWHPTLAERDLIVSTAVDAWVWVWDLRAARGGRAVFGLSTFNSGGLHKSTKNFKVAE</sequence>
<keyword evidence="1" id="KW-0853">WD repeat</keyword>
<dbReference type="EMBL" id="JARKIE010000180">
    <property type="protein sequence ID" value="KAJ7670420.1"/>
    <property type="molecule type" value="Genomic_DNA"/>
</dbReference>
<accession>A0AAD7G9Q2</accession>